<evidence type="ECO:0000256" key="2">
    <source>
        <dbReference type="SAM" id="MobiDB-lite"/>
    </source>
</evidence>
<evidence type="ECO:0000313" key="5">
    <source>
        <dbReference type="RefSeq" id="XP_006561470.2"/>
    </source>
</evidence>
<dbReference type="GeneID" id="100578237"/>
<feature type="compositionally biased region" description="Basic and acidic residues" evidence="2">
    <location>
        <begin position="509"/>
        <end position="518"/>
    </location>
</feature>
<dbReference type="RefSeq" id="XP_006561470.2">
    <property type="nucleotide sequence ID" value="XM_006561407.3"/>
</dbReference>
<dbReference type="InterPro" id="IPR016024">
    <property type="entry name" value="ARM-type_fold"/>
</dbReference>
<keyword evidence="1" id="KW-0175">Coiled coil</keyword>
<sequence>MDNNLPDLKVNETAKEGISDLDKLTQSYLLLKKRISGTHELIKRYNDKLKECDRLKQEVDTLNKQTKEVTCNYNSSLAKVIKLELQNTEYKKNIETLSTQLNDHNIKTSADQQYIQQLICKIKDIEENQNDKIMQYDLEKSSLQVRIKELEQELKTVKKSYDMKMKKIEKKLSTECENKTKLKDIGINTTLTKDTIIQKPEVIEKSVLTDEFYNVKSDLYPVFCSNCEILLEPPPLEKICKIMSNSCPKLIEKISSPPKRSVSPIEIDNEQLLNNEQCKTENLPILSDTSSSHSQNQNSHINLNSTNLLSPHTVSLNRTDYCNTFSPTSNLMNQSAHYIESKSINSLSLTNSNTTNNNTSCANIITTESSLAIISSLQKRIDTLEKKVKRKLSKKKSDQSSNCCHNHYPNTLSMYDINNSMQFNFMELWKKMIDFSENKKRKNIGMHKTLKKYKLSQLKRKRLQSISINSWKVESIEKKIEQSPVRKKSKKCKYRYSSLFNKSDNSLSRTKDLEKSNSESEADFGEFNDSNNSKTNINSECENISHIESSSSLSNSNNIDINEVETVQNTVECSKSVGGETDSGILSDSIESSKLIQLEADTEILYSELVEQKNLTETKSSIENASDSIGNESSVKTVSHVVKFIEPIEKTNTSNISSQFDKNIQKIEHTNISKTSQCEEFVAQIETNNSDTQLARKRKINNFREIKKISNRQKLLKKLRNLKKRNKVTNPCQLLTSERDLDNYENSNISQKKDSNIEIIKEDDYIPKKKSRIAHVPKIEHEKVNDTLQFKKQLIKDKPNITNSNKIKEDNNELQEIDSNKIEKSQIIISSIHSKNTQNTEDSSILAPTIVISDIKNSLNNIDNKNSFKTNMNNCDQSDTVFNNIDDNLKETIESNEIKTESSKYINEHKYENNSLSVKEINKMDNINEKELLNSNNKSSTEILEINYVNENLKTKEISSNVLEKEEDFSIEHKVKIHGPLTHLKEYIDENKCKNKKSKNDYKKLVHVFLITDKFVRKQLQRLIDSDWHNSIHWDVIEKLKSTCSDRIIAKGIIDFLSIEQECNINLDKNHTPPAPLMTKSQQRISALLVDLEKSKCMAFPFVQAGIEYKLFRLNQSIERYAVESLARMYTVLARIKKDREKIRIFCCDALYCLGLNAIIILYTVFTCWPEVFRQNNDIHTELLPKCIAHLILIQQGKDFPKLNALKNLVSVFYKYQMTLSQDLLKELLTAFQNKCCGEVETAIILLAKREGTAWTYKYIIKGALLSMIINNKFPSTYRAFCLLGNLMRVFPIEDKDNSVGEIVEQLCDLINSGEGSDEQKEGVISALLSLVRHKFEEVTRNTLKWNSFVPLHDRTIEQIKGLFNMRDIDFWKSYLKKNKLLVNS</sequence>
<dbReference type="SUPFAM" id="SSF48371">
    <property type="entry name" value="ARM repeat"/>
    <property type="match status" value="1"/>
</dbReference>
<accession>A0A8B6YZ07</accession>
<gene>
    <name evidence="5" type="primary">LOC100578237</name>
</gene>
<reference evidence="5" key="2">
    <citation type="submission" date="2025-04" db="UniProtKB">
        <authorList>
            <consortium name="RefSeq"/>
        </authorList>
    </citation>
    <scope>IDENTIFICATION</scope>
    <source>
        <strain evidence="5">DH4</strain>
        <tissue evidence="5">Whole body</tissue>
    </source>
</reference>
<dbReference type="OrthoDB" id="6368736at2759"/>
<organism evidence="3">
    <name type="scientific">Apis mellifera</name>
    <name type="common">Honeybee</name>
    <dbReference type="NCBI Taxonomy" id="7460"/>
    <lineage>
        <taxon>Eukaryota</taxon>
        <taxon>Metazoa</taxon>
        <taxon>Ecdysozoa</taxon>
        <taxon>Arthropoda</taxon>
        <taxon>Hexapoda</taxon>
        <taxon>Insecta</taxon>
        <taxon>Pterygota</taxon>
        <taxon>Neoptera</taxon>
        <taxon>Endopterygota</taxon>
        <taxon>Hymenoptera</taxon>
        <taxon>Apocrita</taxon>
        <taxon>Aculeata</taxon>
        <taxon>Apoidea</taxon>
        <taxon>Anthophila</taxon>
        <taxon>Apidae</taxon>
        <taxon>Apis</taxon>
    </lineage>
</organism>
<accession>A0A7M7GS67</accession>
<feature type="coiled-coil region" evidence="1">
    <location>
        <begin position="133"/>
        <end position="167"/>
    </location>
</feature>
<feature type="coiled-coil region" evidence="1">
    <location>
        <begin position="38"/>
        <end position="107"/>
    </location>
</feature>
<protein>
    <submittedName>
        <fullName evidence="5">Uncharacterized protein PF11_0213</fullName>
    </submittedName>
</protein>
<proteinExistence type="predicted"/>
<evidence type="ECO:0000313" key="3">
    <source>
        <dbReference type="EnsemblMetazoa" id="XP_006561470"/>
    </source>
</evidence>
<dbReference type="EnsemblMetazoa" id="XM_006561407">
    <property type="protein sequence ID" value="XP_006561470"/>
    <property type="gene ID" value="LOC100578237"/>
</dbReference>
<dbReference type="Proteomes" id="UP000005203">
    <property type="component" value="Linkage group LG16"/>
</dbReference>
<keyword evidence="4" id="KW-1185">Reference proteome</keyword>
<reference evidence="3" key="1">
    <citation type="submission" date="2021-01" db="UniProtKB">
        <authorList>
            <consortium name="EnsemblMetazoa"/>
        </authorList>
    </citation>
    <scope>IDENTIFICATION</scope>
    <source>
        <strain evidence="3">DH4</strain>
    </source>
</reference>
<name>A0A7M7GS67_APIME</name>
<feature type="region of interest" description="Disordered" evidence="2">
    <location>
        <begin position="504"/>
        <end position="537"/>
    </location>
</feature>
<evidence type="ECO:0000256" key="1">
    <source>
        <dbReference type="SAM" id="Coils"/>
    </source>
</evidence>
<dbReference type="KEGG" id="ame:100578237"/>
<evidence type="ECO:0000313" key="4">
    <source>
        <dbReference type="Proteomes" id="UP000005203"/>
    </source>
</evidence>